<organism evidence="2 3">
    <name type="scientific">Prevotella lacticifex</name>
    <dbReference type="NCBI Taxonomy" id="2854755"/>
    <lineage>
        <taxon>Bacteria</taxon>
        <taxon>Pseudomonadati</taxon>
        <taxon>Bacteroidota</taxon>
        <taxon>Bacteroidia</taxon>
        <taxon>Bacteroidales</taxon>
        <taxon>Prevotellaceae</taxon>
        <taxon>Prevotella</taxon>
    </lineage>
</organism>
<name>A0A9R1C9C4_9BACT</name>
<dbReference type="Proteomes" id="UP000825483">
    <property type="component" value="Unassembled WGS sequence"/>
</dbReference>
<proteinExistence type="predicted"/>
<evidence type="ECO:0008006" key="4">
    <source>
        <dbReference type="Google" id="ProtNLM"/>
    </source>
</evidence>
<accession>A0A9R1C9C4</accession>
<evidence type="ECO:0000313" key="2">
    <source>
        <dbReference type="EMBL" id="GJG58468.1"/>
    </source>
</evidence>
<reference evidence="2" key="1">
    <citation type="journal article" date="2022" name="Int. J. Syst. Evol. Microbiol.">
        <title>Prevotella lacticifex sp. nov., isolated from the rumen of cows.</title>
        <authorList>
            <person name="Shinkai T."/>
            <person name="Ikeyama N."/>
            <person name="Kumagai M."/>
            <person name="Ohmori H."/>
            <person name="Sakamoto M."/>
            <person name="Ohkuma M."/>
            <person name="Mitsumori M."/>
        </authorList>
    </citation>
    <scope>NUCLEOTIDE SEQUENCE</scope>
    <source>
        <strain evidence="2">R5076</strain>
    </source>
</reference>
<dbReference type="RefSeq" id="WP_223929252.1">
    <property type="nucleotide sequence ID" value="NZ_BPTU01000001.1"/>
</dbReference>
<keyword evidence="3" id="KW-1185">Reference proteome</keyword>
<comment type="caution">
    <text evidence="2">The sequence shown here is derived from an EMBL/GenBank/DDBJ whole genome shotgun (WGS) entry which is preliminary data.</text>
</comment>
<gene>
    <name evidence="2" type="ORF">PRLR5076_13190</name>
</gene>
<dbReference type="AlphaFoldDB" id="A0A9R1C9C4"/>
<dbReference type="GeneID" id="72467496"/>
<evidence type="ECO:0000313" key="3">
    <source>
        <dbReference type="Proteomes" id="UP000825483"/>
    </source>
</evidence>
<sequence>MKKITLIAALSLAAASANAQVLADGYYRVQNSNTKRWAVLADDKAYVDENVGGVGAVNLEAIRTYLHFNKIVSNPGSIIKFTYSKAGKGYVLSAQGANTHTMLANYGDYYLTLTKQGKTYVASAYAKGFNIHLADERLNGNETEDSLGYMQPSGNDRQNWYITPLDASSADNYFGFQPTLTANGKDYLPFYADFAFTKYSDGIKAYYVDGVKERAGVARLHEITSDVIPAGFPMIIETASMEPSSNKVNIVSSNAAAPTDNLLSGVYFCSAIDLLNWWDGTSKDHNVYTLNDPTTMRVLAVENGDLVLKKSTEKYIPANSFYLKVSADCADVVKFVDSATFDATTEPDPPTGIASVTADKNAVSALVYNLNGQCVSVSGLESLPKGVYIVNGKKVVKR</sequence>
<feature type="signal peptide" evidence="1">
    <location>
        <begin position="1"/>
        <end position="19"/>
    </location>
</feature>
<evidence type="ECO:0000256" key="1">
    <source>
        <dbReference type="SAM" id="SignalP"/>
    </source>
</evidence>
<keyword evidence="1" id="KW-0732">Signal</keyword>
<feature type="chain" id="PRO_5040462718" description="Ricin B lectin domain-containing protein" evidence="1">
    <location>
        <begin position="20"/>
        <end position="398"/>
    </location>
</feature>
<protein>
    <recommendedName>
        <fullName evidence="4">Ricin B lectin domain-containing protein</fullName>
    </recommendedName>
</protein>
<dbReference type="EMBL" id="BPUB01000001">
    <property type="protein sequence ID" value="GJG58468.1"/>
    <property type="molecule type" value="Genomic_DNA"/>
</dbReference>